<evidence type="ECO:0000256" key="9">
    <source>
        <dbReference type="ARBA" id="ARBA00023065"/>
    </source>
</evidence>
<comment type="similarity">
    <text evidence="11">Belongs to the ABC transporter superfamily. Sulfate/tungstate importer (TC 3.A.1.6) family.</text>
</comment>
<dbReference type="InterPro" id="IPR003593">
    <property type="entry name" value="AAA+_ATPase"/>
</dbReference>
<gene>
    <name evidence="18" type="ORF">B9Q02_07190</name>
</gene>
<organism evidence="18 19">
    <name type="scientific">Candidatus Marsarchaeota G1 archaeon BE_D</name>
    <dbReference type="NCBI Taxonomy" id="1978156"/>
    <lineage>
        <taxon>Archaea</taxon>
        <taxon>Candidatus Marsarchaeota</taxon>
        <taxon>Candidatus Marsarchaeota group 1</taxon>
    </lineage>
</organism>
<evidence type="ECO:0000256" key="10">
    <source>
        <dbReference type="ARBA" id="ARBA00023136"/>
    </source>
</evidence>
<keyword evidence="8" id="KW-0408">Iron</keyword>
<reference evidence="18 19" key="1">
    <citation type="submission" date="2017-04" db="EMBL/GenBank/DDBJ databases">
        <title>Novel microbial lineages endemic to geothermal iron-oxide mats fill important gaps in the evolutionary history of Archaea.</title>
        <authorList>
            <person name="Jay Z.J."/>
            <person name="Beam J.P."/>
            <person name="Dlakic M."/>
            <person name="Rusch D.B."/>
            <person name="Kozubal M.A."/>
            <person name="Inskeep W.P."/>
        </authorList>
    </citation>
    <scope>NUCLEOTIDE SEQUENCE [LARGE SCALE GENOMIC DNA]</scope>
    <source>
        <strain evidence="18">BE_D</strain>
    </source>
</reference>
<comment type="subunit">
    <text evidence="12">The complex is composed of two ATP-binding proteins (WtpC), two transmembrane proteins (WtpB) and a solute-binding protein (WtpA).</text>
</comment>
<evidence type="ECO:0000256" key="5">
    <source>
        <dbReference type="ARBA" id="ARBA00022505"/>
    </source>
</evidence>
<keyword evidence="3" id="KW-1003">Cell membrane</keyword>
<keyword evidence="6" id="KW-0547">Nucleotide-binding</keyword>
<evidence type="ECO:0000256" key="6">
    <source>
        <dbReference type="ARBA" id="ARBA00022741"/>
    </source>
</evidence>
<keyword evidence="10" id="KW-0472">Membrane</keyword>
<dbReference type="PROSITE" id="PS50893">
    <property type="entry name" value="ABC_TRANSPORTER_2"/>
    <property type="match status" value="1"/>
</dbReference>
<dbReference type="PANTHER" id="PTHR42781">
    <property type="entry name" value="SPERMIDINE/PUTRESCINE IMPORT ATP-BINDING PROTEIN POTA"/>
    <property type="match status" value="1"/>
</dbReference>
<feature type="domain" description="ABC transporter" evidence="17">
    <location>
        <begin position="12"/>
        <end position="241"/>
    </location>
</feature>
<dbReference type="PROSITE" id="PS00211">
    <property type="entry name" value="ABC_TRANSPORTER_1"/>
    <property type="match status" value="1"/>
</dbReference>
<comment type="caution">
    <text evidence="18">The sequence shown here is derived from an EMBL/GenBank/DDBJ whole genome shotgun (WGS) entry which is preliminary data.</text>
</comment>
<dbReference type="Proteomes" id="UP000240569">
    <property type="component" value="Unassembled WGS sequence"/>
</dbReference>
<evidence type="ECO:0000313" key="18">
    <source>
        <dbReference type="EMBL" id="PSN85218.1"/>
    </source>
</evidence>
<dbReference type="InterPro" id="IPR027417">
    <property type="entry name" value="P-loop_NTPase"/>
</dbReference>
<dbReference type="InterPro" id="IPR017871">
    <property type="entry name" value="ABC_transporter-like_CS"/>
</dbReference>
<dbReference type="SUPFAM" id="SSF52540">
    <property type="entry name" value="P-loop containing nucleoside triphosphate hydrolases"/>
    <property type="match status" value="1"/>
</dbReference>
<evidence type="ECO:0000256" key="16">
    <source>
        <dbReference type="ARBA" id="ARBA00057369"/>
    </source>
</evidence>
<dbReference type="AlphaFoldDB" id="A0A2R6AFW6"/>
<evidence type="ECO:0000256" key="15">
    <source>
        <dbReference type="ARBA" id="ARBA00047936"/>
    </source>
</evidence>
<comment type="function">
    <text evidence="16">Part of the ABC transporter complex WtpABC involved in molybdate/tungstate import. Responsible for energy coupling to the transport system.</text>
</comment>
<dbReference type="GO" id="GO:0005886">
    <property type="term" value="C:plasma membrane"/>
    <property type="evidence" value="ECO:0007669"/>
    <property type="project" value="UniProtKB-SubCell"/>
</dbReference>
<evidence type="ECO:0000256" key="4">
    <source>
        <dbReference type="ARBA" id="ARBA00022496"/>
    </source>
</evidence>
<keyword evidence="7" id="KW-0067">ATP-binding</keyword>
<dbReference type="CDD" id="cd03259">
    <property type="entry name" value="ABC_Carb_Solutes_like"/>
    <property type="match status" value="1"/>
</dbReference>
<dbReference type="InterPro" id="IPR015853">
    <property type="entry name" value="ABC_transpr_FbpC"/>
</dbReference>
<evidence type="ECO:0000259" key="17">
    <source>
        <dbReference type="PROSITE" id="PS50893"/>
    </source>
</evidence>
<keyword evidence="9" id="KW-0406">Ion transport</keyword>
<keyword evidence="2" id="KW-0813">Transport</keyword>
<dbReference type="Pfam" id="PF00005">
    <property type="entry name" value="ABC_tran"/>
    <property type="match status" value="1"/>
</dbReference>
<evidence type="ECO:0000256" key="3">
    <source>
        <dbReference type="ARBA" id="ARBA00022475"/>
    </source>
</evidence>
<evidence type="ECO:0000256" key="13">
    <source>
        <dbReference type="ARBA" id="ARBA00039025"/>
    </source>
</evidence>
<dbReference type="EMBL" id="NEXD01000040">
    <property type="protein sequence ID" value="PSN85218.1"/>
    <property type="molecule type" value="Genomic_DNA"/>
</dbReference>
<dbReference type="Gene3D" id="3.40.50.300">
    <property type="entry name" value="P-loop containing nucleotide triphosphate hydrolases"/>
    <property type="match status" value="1"/>
</dbReference>
<keyword evidence="4" id="KW-0410">Iron transport</keyword>
<dbReference type="GO" id="GO:1901238">
    <property type="term" value="F:ABC-type tungstate transporter activity"/>
    <property type="evidence" value="ECO:0007669"/>
    <property type="project" value="UniProtKB-EC"/>
</dbReference>
<dbReference type="InterPro" id="IPR003439">
    <property type="entry name" value="ABC_transporter-like_ATP-bd"/>
</dbReference>
<evidence type="ECO:0000256" key="12">
    <source>
        <dbReference type="ARBA" id="ARBA00038781"/>
    </source>
</evidence>
<comment type="subcellular location">
    <subcellularLocation>
        <location evidence="1">Cell membrane</location>
    </subcellularLocation>
</comment>
<dbReference type="GO" id="GO:0016887">
    <property type="term" value="F:ATP hydrolysis activity"/>
    <property type="evidence" value="ECO:0007669"/>
    <property type="project" value="InterPro"/>
</dbReference>
<evidence type="ECO:0000256" key="1">
    <source>
        <dbReference type="ARBA" id="ARBA00004236"/>
    </source>
</evidence>
<name>A0A2R6AFW6_9ARCH</name>
<dbReference type="EC" id="7.3.2.6" evidence="13"/>
<protein>
    <recommendedName>
        <fullName evidence="14">Molybdate/tungstate import ATP-binding protein WtpC</fullName>
        <ecNumber evidence="13">7.3.2.6</ecNumber>
    </recommendedName>
</protein>
<dbReference type="GO" id="GO:0005524">
    <property type="term" value="F:ATP binding"/>
    <property type="evidence" value="ECO:0007669"/>
    <property type="project" value="UniProtKB-KW"/>
</dbReference>
<evidence type="ECO:0000256" key="2">
    <source>
        <dbReference type="ARBA" id="ARBA00022448"/>
    </source>
</evidence>
<comment type="catalytic activity">
    <reaction evidence="15">
        <text>tungstate(in) + ATP + H2O = tungstate(out) + ADP + phosphate + H(+)</text>
        <dbReference type="Rhea" id="RHEA:35027"/>
        <dbReference type="ChEBI" id="CHEBI:15377"/>
        <dbReference type="ChEBI" id="CHEBI:15378"/>
        <dbReference type="ChEBI" id="CHEBI:30616"/>
        <dbReference type="ChEBI" id="CHEBI:43474"/>
        <dbReference type="ChEBI" id="CHEBI:46502"/>
        <dbReference type="ChEBI" id="CHEBI:456216"/>
        <dbReference type="EC" id="7.3.2.6"/>
    </reaction>
</comment>
<keyword evidence="5" id="KW-0500">Molybdenum</keyword>
<dbReference type="GO" id="GO:0015408">
    <property type="term" value="F:ABC-type ferric iron transporter activity"/>
    <property type="evidence" value="ECO:0007669"/>
    <property type="project" value="InterPro"/>
</dbReference>
<dbReference type="FunFam" id="3.40.50.300:FF:000425">
    <property type="entry name" value="Probable ABC transporter, ATP-binding subunit"/>
    <property type="match status" value="1"/>
</dbReference>
<evidence type="ECO:0000256" key="14">
    <source>
        <dbReference type="ARBA" id="ARBA00041133"/>
    </source>
</evidence>
<dbReference type="PANTHER" id="PTHR42781:SF4">
    <property type="entry name" value="SPERMIDINE_PUTRESCINE IMPORT ATP-BINDING PROTEIN POTA"/>
    <property type="match status" value="1"/>
</dbReference>
<dbReference type="SMART" id="SM00382">
    <property type="entry name" value="AAA"/>
    <property type="match status" value="1"/>
</dbReference>
<evidence type="ECO:0000256" key="11">
    <source>
        <dbReference type="ARBA" id="ARBA00038307"/>
    </source>
</evidence>
<proteinExistence type="inferred from homology"/>
<evidence type="ECO:0000313" key="19">
    <source>
        <dbReference type="Proteomes" id="UP000240569"/>
    </source>
</evidence>
<accession>A0A2R6AFW6</accession>
<sequence>MTRFLGWAQVKLSVIALTKKYERVLALDQATFEAPDSRITVLLGPSGSGKSTALRLIAGLERPDSGVILFDDEPVNLPPEKRGVSMVFQSFSLFPHMSVKQNILFGVRSKNLSQAQKEAIAKEIAELVGVTDKLDAKPDELSGGQQQRVALARALASTPRLLLLDEPFSNLDARLREELRWELKRIQAERGITMVHVTHDYTEALALADHIVVLNQGKVEQEGEAEWLIENPKNEFVAWFLGYNVVKINGECVWFRPHKARLSQDGELCGLVELVQNAYFGKKVRVKGNGWSVEVLEQGDVPKLGSTVCVKLLEMRHFANWEKL</sequence>
<dbReference type="InterPro" id="IPR050093">
    <property type="entry name" value="ABC_SmlMolc_Importer"/>
</dbReference>
<evidence type="ECO:0000256" key="7">
    <source>
        <dbReference type="ARBA" id="ARBA00022840"/>
    </source>
</evidence>
<evidence type="ECO:0000256" key="8">
    <source>
        <dbReference type="ARBA" id="ARBA00023004"/>
    </source>
</evidence>